<dbReference type="Proteomes" id="UP000249522">
    <property type="component" value="Unassembled WGS sequence"/>
</dbReference>
<dbReference type="PIRSF" id="PIRSF006483">
    <property type="entry name" value="Membrane_protein_YitT"/>
    <property type="match status" value="1"/>
</dbReference>
<sequence length="263" mass="28465">MTIGALLIAIGFNMLLIPHQLLSGGVSGISMIISYVTVFNISLLYFVLNFPILVWGWFVLGRHFVAWSVYSVVAATVLLEVVPVKSLVMDPMLGAVFGGVIFGFGSGVALRLGGSSGGFDIVASIVTRKRDLPLGMLLFILNGAVIAALALMNNDWDAAMYSMLAIFTAGKVIDVVHIRHMKVTAFIITNETEKLLAKLLATPRGVTIIKTRGAYAGAEKDMLMTVTTRYELAALRKMIRQLDPKAFVNIVETVGVIGEFRRG</sequence>
<evidence type="ECO:0000256" key="6">
    <source>
        <dbReference type="SAM" id="Phobius"/>
    </source>
</evidence>
<feature type="transmembrane region" description="Helical" evidence="6">
    <location>
        <begin position="67"/>
        <end position="86"/>
    </location>
</feature>
<feature type="transmembrane region" description="Helical" evidence="6">
    <location>
        <begin position="92"/>
        <end position="112"/>
    </location>
</feature>
<feature type="transmembrane region" description="Helical" evidence="6">
    <location>
        <begin position="38"/>
        <end position="60"/>
    </location>
</feature>
<dbReference type="Pfam" id="PF02588">
    <property type="entry name" value="YitT_membrane"/>
    <property type="match status" value="1"/>
</dbReference>
<dbReference type="InterPro" id="IPR019264">
    <property type="entry name" value="DUF2179"/>
</dbReference>
<keyword evidence="3 6" id="KW-0812">Transmembrane</keyword>
<keyword evidence="2" id="KW-1003">Cell membrane</keyword>
<evidence type="ECO:0000256" key="2">
    <source>
        <dbReference type="ARBA" id="ARBA00022475"/>
    </source>
</evidence>
<evidence type="ECO:0000259" key="7">
    <source>
        <dbReference type="Pfam" id="PF10035"/>
    </source>
</evidence>
<feature type="transmembrane region" description="Helical" evidence="6">
    <location>
        <begin position="132"/>
        <end position="152"/>
    </location>
</feature>
<proteinExistence type="predicted"/>
<evidence type="ECO:0000256" key="1">
    <source>
        <dbReference type="ARBA" id="ARBA00004651"/>
    </source>
</evidence>
<dbReference type="InterPro" id="IPR015867">
    <property type="entry name" value="N-reg_PII/ATP_PRibTrfase_C"/>
</dbReference>
<dbReference type="PANTHER" id="PTHR33545">
    <property type="entry name" value="UPF0750 MEMBRANE PROTEIN YITT-RELATED"/>
    <property type="match status" value="1"/>
</dbReference>
<comment type="caution">
    <text evidence="8">The sequence shown here is derived from an EMBL/GenBank/DDBJ whole genome shotgun (WGS) entry which is preliminary data.</text>
</comment>
<gene>
    <name evidence="8" type="ORF">DNH61_10975</name>
</gene>
<dbReference type="Pfam" id="PF10035">
    <property type="entry name" value="DUF2179"/>
    <property type="match status" value="1"/>
</dbReference>
<evidence type="ECO:0000256" key="5">
    <source>
        <dbReference type="ARBA" id="ARBA00023136"/>
    </source>
</evidence>
<reference evidence="8 9" key="1">
    <citation type="submission" date="2018-06" db="EMBL/GenBank/DDBJ databases">
        <title>Paenibacillus imtechensis sp. nov.</title>
        <authorList>
            <person name="Pinnaka A.K."/>
            <person name="Singh H."/>
            <person name="Kaur M."/>
        </authorList>
    </citation>
    <scope>NUCLEOTIDE SEQUENCE [LARGE SCALE GENOMIC DNA]</scope>
    <source>
        <strain evidence="8 9">SMB1</strain>
    </source>
</reference>
<name>A0A2W1LMD1_9BACL</name>
<dbReference type="InterPro" id="IPR051461">
    <property type="entry name" value="UPF0750_membrane"/>
</dbReference>
<comment type="subcellular location">
    <subcellularLocation>
        <location evidence="1">Cell membrane</location>
        <topology evidence="1">Multi-pass membrane protein</topology>
    </subcellularLocation>
</comment>
<keyword evidence="5 6" id="KW-0472">Membrane</keyword>
<dbReference type="AlphaFoldDB" id="A0A2W1LMD1"/>
<evidence type="ECO:0000256" key="3">
    <source>
        <dbReference type="ARBA" id="ARBA00022692"/>
    </source>
</evidence>
<evidence type="ECO:0000313" key="9">
    <source>
        <dbReference type="Proteomes" id="UP000249522"/>
    </source>
</evidence>
<dbReference type="InterPro" id="IPR003740">
    <property type="entry name" value="YitT"/>
</dbReference>
<dbReference type="GO" id="GO:0005886">
    <property type="term" value="C:plasma membrane"/>
    <property type="evidence" value="ECO:0007669"/>
    <property type="project" value="UniProtKB-SubCell"/>
</dbReference>
<dbReference type="PANTHER" id="PTHR33545:SF5">
    <property type="entry name" value="UPF0750 MEMBRANE PROTEIN YITT"/>
    <property type="match status" value="1"/>
</dbReference>
<dbReference type="CDD" id="cd16380">
    <property type="entry name" value="YitT_C"/>
    <property type="match status" value="1"/>
</dbReference>
<accession>A0A2W1LMD1</accession>
<keyword evidence="4 6" id="KW-1133">Transmembrane helix</keyword>
<dbReference type="OrthoDB" id="2417289at2"/>
<evidence type="ECO:0000313" key="8">
    <source>
        <dbReference type="EMBL" id="PZD96035.1"/>
    </source>
</evidence>
<dbReference type="EMBL" id="QKRB01000043">
    <property type="protein sequence ID" value="PZD96035.1"/>
    <property type="molecule type" value="Genomic_DNA"/>
</dbReference>
<keyword evidence="9" id="KW-1185">Reference proteome</keyword>
<feature type="transmembrane region" description="Helical" evidence="6">
    <location>
        <begin position="158"/>
        <end position="176"/>
    </location>
</feature>
<dbReference type="Gene3D" id="3.30.70.120">
    <property type="match status" value="1"/>
</dbReference>
<protein>
    <recommendedName>
        <fullName evidence="7">DUF2179 domain-containing protein</fullName>
    </recommendedName>
</protein>
<feature type="domain" description="DUF2179" evidence="7">
    <location>
        <begin position="204"/>
        <end position="258"/>
    </location>
</feature>
<dbReference type="RefSeq" id="WP_111146780.1">
    <property type="nucleotide sequence ID" value="NZ_QKRB01000043.1"/>
</dbReference>
<evidence type="ECO:0000256" key="4">
    <source>
        <dbReference type="ARBA" id="ARBA00022989"/>
    </source>
</evidence>
<organism evidence="8 9">
    <name type="scientific">Paenibacillus sambharensis</name>
    <dbReference type="NCBI Taxonomy" id="1803190"/>
    <lineage>
        <taxon>Bacteria</taxon>
        <taxon>Bacillati</taxon>
        <taxon>Bacillota</taxon>
        <taxon>Bacilli</taxon>
        <taxon>Bacillales</taxon>
        <taxon>Paenibacillaceae</taxon>
        <taxon>Paenibacillus</taxon>
    </lineage>
</organism>